<dbReference type="GO" id="GO:0008531">
    <property type="term" value="F:riboflavin kinase activity"/>
    <property type="evidence" value="ECO:0007669"/>
    <property type="project" value="UniProtKB-UniRule"/>
</dbReference>
<feature type="domain" description="Riboflavin kinase" evidence="15">
    <location>
        <begin position="185"/>
        <end position="312"/>
    </location>
</feature>
<keyword evidence="5 14" id="KW-0808">Transferase</keyword>
<dbReference type="EC" id="2.7.7.2" evidence="14"/>
<dbReference type="InterPro" id="IPR014729">
    <property type="entry name" value="Rossmann-like_a/b/a_fold"/>
</dbReference>
<keyword evidence="8 14" id="KW-0418">Kinase</keyword>
<dbReference type="EC" id="2.7.1.26" evidence="14"/>
<evidence type="ECO:0000256" key="13">
    <source>
        <dbReference type="ARBA" id="ARBA00049494"/>
    </source>
</evidence>
<reference evidence="16" key="1">
    <citation type="submission" date="2022-05" db="EMBL/GenBank/DDBJ databases">
        <title>Comparative Genomics of Spacecraft Associated Microbes.</title>
        <authorList>
            <person name="Tran M.T."/>
            <person name="Wright A."/>
            <person name="Seuylemezian A."/>
            <person name="Eisen J."/>
            <person name="Coil D."/>
        </authorList>
    </citation>
    <scope>NUCLEOTIDE SEQUENCE</scope>
    <source>
        <strain evidence="16">214.1.1</strain>
    </source>
</reference>
<dbReference type="Gene3D" id="3.40.50.620">
    <property type="entry name" value="HUPs"/>
    <property type="match status" value="1"/>
</dbReference>
<dbReference type="Pfam" id="PF01687">
    <property type="entry name" value="Flavokinase"/>
    <property type="match status" value="1"/>
</dbReference>
<accession>A0A9X2IMQ0</accession>
<evidence type="ECO:0000256" key="2">
    <source>
        <dbReference type="ARBA" id="ARBA00005201"/>
    </source>
</evidence>
<dbReference type="GO" id="GO:0009231">
    <property type="term" value="P:riboflavin biosynthetic process"/>
    <property type="evidence" value="ECO:0007669"/>
    <property type="project" value="InterPro"/>
</dbReference>
<dbReference type="PANTHER" id="PTHR22749">
    <property type="entry name" value="RIBOFLAVIN KINASE/FMN ADENYLYLTRANSFERASE"/>
    <property type="match status" value="1"/>
</dbReference>
<dbReference type="Gene3D" id="2.40.30.30">
    <property type="entry name" value="Riboflavin kinase-like"/>
    <property type="match status" value="1"/>
</dbReference>
<dbReference type="Proteomes" id="UP001139179">
    <property type="component" value="Unassembled WGS sequence"/>
</dbReference>
<dbReference type="RefSeq" id="WP_251222055.1">
    <property type="nucleotide sequence ID" value="NZ_JAMBOL010000002.1"/>
</dbReference>
<comment type="similarity">
    <text evidence="14">Belongs to the ribF family.</text>
</comment>
<dbReference type="GO" id="GO:0005524">
    <property type="term" value="F:ATP binding"/>
    <property type="evidence" value="ECO:0007669"/>
    <property type="project" value="UniProtKB-UniRule"/>
</dbReference>
<evidence type="ECO:0000256" key="7">
    <source>
        <dbReference type="ARBA" id="ARBA00022741"/>
    </source>
</evidence>
<dbReference type="InterPro" id="IPR002606">
    <property type="entry name" value="Riboflavin_kinase_bac"/>
</dbReference>
<dbReference type="SUPFAM" id="SSF82114">
    <property type="entry name" value="Riboflavin kinase-like"/>
    <property type="match status" value="1"/>
</dbReference>
<keyword evidence="3 14" id="KW-0285">Flavoprotein</keyword>
<dbReference type="AlphaFoldDB" id="A0A9X2IMQ0"/>
<keyword evidence="6 14" id="KW-0548">Nucleotidyltransferase</keyword>
<dbReference type="GO" id="GO:0006747">
    <property type="term" value="P:FAD biosynthetic process"/>
    <property type="evidence" value="ECO:0007669"/>
    <property type="project" value="UniProtKB-UniRule"/>
</dbReference>
<dbReference type="SUPFAM" id="SSF52374">
    <property type="entry name" value="Nucleotidylyl transferase"/>
    <property type="match status" value="1"/>
</dbReference>
<dbReference type="FunFam" id="2.40.30.30:FF:000004">
    <property type="entry name" value="Riboflavin biosynthesis protein"/>
    <property type="match status" value="1"/>
</dbReference>
<dbReference type="InterPro" id="IPR015865">
    <property type="entry name" value="Riboflavin_kinase_bac/euk"/>
</dbReference>
<proteinExistence type="inferred from homology"/>
<dbReference type="EMBL" id="JAMBOL010000002">
    <property type="protein sequence ID" value="MCM3713240.1"/>
    <property type="molecule type" value="Genomic_DNA"/>
</dbReference>
<evidence type="ECO:0000256" key="14">
    <source>
        <dbReference type="PIRNR" id="PIRNR004491"/>
    </source>
</evidence>
<evidence type="ECO:0000313" key="17">
    <source>
        <dbReference type="Proteomes" id="UP001139179"/>
    </source>
</evidence>
<protein>
    <recommendedName>
        <fullName evidence="14">Riboflavin biosynthesis protein</fullName>
    </recommendedName>
    <domain>
        <recommendedName>
            <fullName evidence="14">Riboflavin kinase</fullName>
            <ecNumber evidence="14">2.7.1.26</ecNumber>
        </recommendedName>
        <alternativeName>
            <fullName evidence="14">Flavokinase</fullName>
        </alternativeName>
    </domain>
    <domain>
        <recommendedName>
            <fullName evidence="14">FMN adenylyltransferase</fullName>
            <ecNumber evidence="14">2.7.7.2</ecNumber>
        </recommendedName>
        <alternativeName>
            <fullName evidence="14">FAD pyrophosphorylase</fullName>
        </alternativeName>
        <alternativeName>
            <fullName evidence="14">FAD synthase</fullName>
        </alternativeName>
    </domain>
</protein>
<dbReference type="CDD" id="cd02064">
    <property type="entry name" value="FAD_synthetase_N"/>
    <property type="match status" value="1"/>
</dbReference>
<comment type="catalytic activity">
    <reaction evidence="13 14">
        <text>FMN + ATP + H(+) = FAD + diphosphate</text>
        <dbReference type="Rhea" id="RHEA:17237"/>
        <dbReference type="ChEBI" id="CHEBI:15378"/>
        <dbReference type="ChEBI" id="CHEBI:30616"/>
        <dbReference type="ChEBI" id="CHEBI:33019"/>
        <dbReference type="ChEBI" id="CHEBI:57692"/>
        <dbReference type="ChEBI" id="CHEBI:58210"/>
        <dbReference type="EC" id="2.7.7.2"/>
    </reaction>
</comment>
<evidence type="ECO:0000256" key="5">
    <source>
        <dbReference type="ARBA" id="ARBA00022679"/>
    </source>
</evidence>
<evidence type="ECO:0000313" key="16">
    <source>
        <dbReference type="EMBL" id="MCM3713240.1"/>
    </source>
</evidence>
<dbReference type="InterPro" id="IPR015864">
    <property type="entry name" value="FAD_synthase"/>
</dbReference>
<sequence length="316" mass="35600">MDTIYLHHPIEASTLKLQPTVMALGYFDGVHRGHQQVMAKAKEVAHDLGVTTSVMTFHPHPQEVLRKPKTPLKYITPLPDKVERIESLGIDTLYVVQFTEEFARLTPQQFVDHYLIALDVVHVVAGFDFTYGSLGKGTMETLPFHARDRFSYTIVDKFEENQQKVSSTVIRELLAEGRVQDVPLYLGMPYTVKGQVVDGEKRGRTIGFPTANVALGERYLLPQNGVYAVTMRTADQLLEGVCNIGVKPTFHQEGAAEPTIEVHLFDFSGDLYGAHVEVEFHLFIRPEQKFAGVEALVSQIEKDKQQAIDYFRHNSS</sequence>
<keyword evidence="10 14" id="KW-0067">ATP-binding</keyword>
<dbReference type="NCBIfam" id="TIGR00083">
    <property type="entry name" value="ribF"/>
    <property type="match status" value="1"/>
</dbReference>
<dbReference type="InterPro" id="IPR023468">
    <property type="entry name" value="Riboflavin_kinase"/>
</dbReference>
<dbReference type="PANTHER" id="PTHR22749:SF6">
    <property type="entry name" value="RIBOFLAVIN KINASE"/>
    <property type="match status" value="1"/>
</dbReference>
<dbReference type="FunFam" id="3.40.50.620:FF:000021">
    <property type="entry name" value="Riboflavin biosynthesis protein"/>
    <property type="match status" value="1"/>
</dbReference>
<comment type="pathway">
    <text evidence="1 14">Cofactor biosynthesis; FAD biosynthesis; FAD from FMN: step 1/1.</text>
</comment>
<dbReference type="SMART" id="SM00904">
    <property type="entry name" value="Flavokinase"/>
    <property type="match status" value="1"/>
</dbReference>
<evidence type="ECO:0000256" key="4">
    <source>
        <dbReference type="ARBA" id="ARBA00022643"/>
    </source>
</evidence>
<evidence type="ECO:0000256" key="3">
    <source>
        <dbReference type="ARBA" id="ARBA00022630"/>
    </source>
</evidence>
<comment type="pathway">
    <text evidence="2 14">Cofactor biosynthesis; FMN biosynthesis; FMN from riboflavin (ATP route): step 1/1.</text>
</comment>
<evidence type="ECO:0000256" key="8">
    <source>
        <dbReference type="ARBA" id="ARBA00022777"/>
    </source>
</evidence>
<keyword evidence="9 14" id="KW-0274">FAD</keyword>
<dbReference type="Pfam" id="PF06574">
    <property type="entry name" value="FAD_syn"/>
    <property type="match status" value="1"/>
</dbReference>
<evidence type="ECO:0000256" key="1">
    <source>
        <dbReference type="ARBA" id="ARBA00004726"/>
    </source>
</evidence>
<dbReference type="PIRSF" id="PIRSF004491">
    <property type="entry name" value="FAD_Synth"/>
    <property type="match status" value="1"/>
</dbReference>
<keyword evidence="17" id="KW-1185">Reference proteome</keyword>
<keyword evidence="11" id="KW-0511">Multifunctional enzyme</keyword>
<gene>
    <name evidence="16" type="primary">ribF</name>
    <name evidence="16" type="ORF">M3202_04020</name>
</gene>
<dbReference type="NCBIfam" id="NF004161">
    <property type="entry name" value="PRK05627.1-4"/>
    <property type="match status" value="1"/>
</dbReference>
<evidence type="ECO:0000256" key="6">
    <source>
        <dbReference type="ARBA" id="ARBA00022695"/>
    </source>
</evidence>
<name>A0A9X2IMQ0_9BACI</name>
<evidence type="ECO:0000256" key="12">
    <source>
        <dbReference type="ARBA" id="ARBA00047880"/>
    </source>
</evidence>
<keyword evidence="7 14" id="KW-0547">Nucleotide-binding</keyword>
<comment type="catalytic activity">
    <reaction evidence="12 14">
        <text>riboflavin + ATP = FMN + ADP + H(+)</text>
        <dbReference type="Rhea" id="RHEA:14357"/>
        <dbReference type="ChEBI" id="CHEBI:15378"/>
        <dbReference type="ChEBI" id="CHEBI:30616"/>
        <dbReference type="ChEBI" id="CHEBI:57986"/>
        <dbReference type="ChEBI" id="CHEBI:58210"/>
        <dbReference type="ChEBI" id="CHEBI:456216"/>
        <dbReference type="EC" id="2.7.1.26"/>
    </reaction>
</comment>
<comment type="caution">
    <text evidence="16">The sequence shown here is derived from an EMBL/GenBank/DDBJ whole genome shotgun (WGS) entry which is preliminary data.</text>
</comment>
<evidence type="ECO:0000259" key="15">
    <source>
        <dbReference type="SMART" id="SM00904"/>
    </source>
</evidence>
<dbReference type="GO" id="GO:0003919">
    <property type="term" value="F:FMN adenylyltransferase activity"/>
    <property type="evidence" value="ECO:0007669"/>
    <property type="project" value="UniProtKB-UniRule"/>
</dbReference>
<evidence type="ECO:0000256" key="11">
    <source>
        <dbReference type="ARBA" id="ARBA00023268"/>
    </source>
</evidence>
<dbReference type="InterPro" id="IPR023465">
    <property type="entry name" value="Riboflavin_kinase_dom_sf"/>
</dbReference>
<evidence type="ECO:0000256" key="10">
    <source>
        <dbReference type="ARBA" id="ARBA00022840"/>
    </source>
</evidence>
<dbReference type="NCBIfam" id="NF004160">
    <property type="entry name" value="PRK05627.1-3"/>
    <property type="match status" value="1"/>
</dbReference>
<keyword evidence="4 14" id="KW-0288">FMN</keyword>
<evidence type="ECO:0000256" key="9">
    <source>
        <dbReference type="ARBA" id="ARBA00022827"/>
    </source>
</evidence>
<organism evidence="16 17">
    <name type="scientific">Halalkalibacter oceani</name>
    <dbReference type="NCBI Taxonomy" id="1653776"/>
    <lineage>
        <taxon>Bacteria</taxon>
        <taxon>Bacillati</taxon>
        <taxon>Bacillota</taxon>
        <taxon>Bacilli</taxon>
        <taxon>Bacillales</taxon>
        <taxon>Bacillaceae</taxon>
        <taxon>Halalkalibacter</taxon>
    </lineage>
</organism>
<dbReference type="GO" id="GO:0009398">
    <property type="term" value="P:FMN biosynthetic process"/>
    <property type="evidence" value="ECO:0007669"/>
    <property type="project" value="UniProtKB-UniRule"/>
</dbReference>